<feature type="domain" description="Tc1-like transposase DDE" evidence="1">
    <location>
        <begin position="1"/>
        <end position="56"/>
    </location>
</feature>
<proteinExistence type="predicted"/>
<dbReference type="InterPro" id="IPR038717">
    <property type="entry name" value="Tc1-like_DDE_dom"/>
</dbReference>
<dbReference type="InterPro" id="IPR036397">
    <property type="entry name" value="RNaseH_sf"/>
</dbReference>
<dbReference type="AlphaFoldDB" id="A0A3P3XRI1"/>
<evidence type="ECO:0000313" key="2">
    <source>
        <dbReference type="EMBL" id="SLM18774.1"/>
    </source>
</evidence>
<dbReference type="Gene3D" id="3.30.420.10">
    <property type="entry name" value="Ribonuclease H-like superfamily/Ribonuclease H"/>
    <property type="match status" value="1"/>
</dbReference>
<reference evidence="2" key="1">
    <citation type="submission" date="2017-02" db="EMBL/GenBank/DDBJ databases">
        <authorList>
            <person name="Regsiter A."/>
            <person name="William W."/>
        </authorList>
    </citation>
    <scope>NUCLEOTIDE SEQUENCE</scope>
    <source>
        <strain evidence="2">BdmA 4</strain>
    </source>
</reference>
<sequence>MVLDGASSHRSKDLVIPENVALMQLPPYSPELNPTEQIWNILRRSYFANKVFDSLDAATTQAESEGIYLSDQILHRFE</sequence>
<gene>
    <name evidence="2" type="ORF">SPIRO4BDMA_50289</name>
</gene>
<name>A0A3P3XRI1_9SPIR</name>
<protein>
    <submittedName>
        <fullName evidence="2">Transposase</fullName>
    </submittedName>
</protein>
<dbReference type="Pfam" id="PF13358">
    <property type="entry name" value="DDE_3"/>
    <property type="match status" value="1"/>
</dbReference>
<dbReference type="EMBL" id="FWDO01000005">
    <property type="protein sequence ID" value="SLM18774.1"/>
    <property type="molecule type" value="Genomic_DNA"/>
</dbReference>
<dbReference type="GO" id="GO:0003676">
    <property type="term" value="F:nucleic acid binding"/>
    <property type="evidence" value="ECO:0007669"/>
    <property type="project" value="InterPro"/>
</dbReference>
<accession>A0A3P3XRI1</accession>
<organism evidence="2">
    <name type="scientific">uncultured spirochete</name>
    <dbReference type="NCBI Taxonomy" id="156406"/>
    <lineage>
        <taxon>Bacteria</taxon>
        <taxon>Pseudomonadati</taxon>
        <taxon>Spirochaetota</taxon>
        <taxon>Spirochaetia</taxon>
        <taxon>Spirochaetales</taxon>
        <taxon>environmental samples</taxon>
    </lineage>
</organism>
<evidence type="ECO:0000259" key="1">
    <source>
        <dbReference type="Pfam" id="PF13358"/>
    </source>
</evidence>